<dbReference type="Proteomes" id="UP001055879">
    <property type="component" value="Linkage Group LG01"/>
</dbReference>
<evidence type="ECO:0000313" key="1">
    <source>
        <dbReference type="EMBL" id="KAI3769860.1"/>
    </source>
</evidence>
<reference evidence="2" key="1">
    <citation type="journal article" date="2022" name="Mol. Ecol. Resour.">
        <title>The genomes of chicory, endive, great burdock and yacon provide insights into Asteraceae palaeo-polyploidization history and plant inulin production.</title>
        <authorList>
            <person name="Fan W."/>
            <person name="Wang S."/>
            <person name="Wang H."/>
            <person name="Wang A."/>
            <person name="Jiang F."/>
            <person name="Liu H."/>
            <person name="Zhao H."/>
            <person name="Xu D."/>
            <person name="Zhang Y."/>
        </authorList>
    </citation>
    <scope>NUCLEOTIDE SEQUENCE [LARGE SCALE GENOMIC DNA]</scope>
    <source>
        <strain evidence="2">cv. Niubang</strain>
    </source>
</reference>
<protein>
    <submittedName>
        <fullName evidence="1">Uncharacterized protein</fullName>
    </submittedName>
</protein>
<comment type="caution">
    <text evidence="1">The sequence shown here is derived from an EMBL/GenBank/DDBJ whole genome shotgun (WGS) entry which is preliminary data.</text>
</comment>
<proteinExistence type="predicted"/>
<name>A0ACB9FFF1_ARCLA</name>
<evidence type="ECO:0000313" key="2">
    <source>
        <dbReference type="Proteomes" id="UP001055879"/>
    </source>
</evidence>
<accession>A0ACB9FFF1</accession>
<keyword evidence="2" id="KW-1185">Reference proteome</keyword>
<gene>
    <name evidence="1" type="ORF">L6452_00974</name>
</gene>
<reference evidence="1 2" key="2">
    <citation type="journal article" date="2022" name="Mol. Ecol. Resour.">
        <title>The genomes of chicory, endive, great burdock and yacon provide insights into Asteraceae paleo-polyploidization history and plant inulin production.</title>
        <authorList>
            <person name="Fan W."/>
            <person name="Wang S."/>
            <person name="Wang H."/>
            <person name="Wang A."/>
            <person name="Jiang F."/>
            <person name="Liu H."/>
            <person name="Zhao H."/>
            <person name="Xu D."/>
            <person name="Zhang Y."/>
        </authorList>
    </citation>
    <scope>NUCLEOTIDE SEQUENCE [LARGE SCALE GENOMIC DNA]</scope>
    <source>
        <strain evidence="2">cv. Niubang</strain>
    </source>
</reference>
<dbReference type="EMBL" id="CM042047">
    <property type="protein sequence ID" value="KAI3769860.1"/>
    <property type="molecule type" value="Genomic_DNA"/>
</dbReference>
<organism evidence="1 2">
    <name type="scientific">Arctium lappa</name>
    <name type="common">Greater burdock</name>
    <name type="synonym">Lappa major</name>
    <dbReference type="NCBI Taxonomy" id="4217"/>
    <lineage>
        <taxon>Eukaryota</taxon>
        <taxon>Viridiplantae</taxon>
        <taxon>Streptophyta</taxon>
        <taxon>Embryophyta</taxon>
        <taxon>Tracheophyta</taxon>
        <taxon>Spermatophyta</taxon>
        <taxon>Magnoliopsida</taxon>
        <taxon>eudicotyledons</taxon>
        <taxon>Gunneridae</taxon>
        <taxon>Pentapetalae</taxon>
        <taxon>asterids</taxon>
        <taxon>campanulids</taxon>
        <taxon>Asterales</taxon>
        <taxon>Asteraceae</taxon>
        <taxon>Carduoideae</taxon>
        <taxon>Cardueae</taxon>
        <taxon>Arctiinae</taxon>
        <taxon>Arctium</taxon>
    </lineage>
</organism>
<sequence length="140" mass="15894">MFSPHAHPPFSPLHNRLHNSFFALSADLIVLISRALDEEHWFRSHAESDLRAKNVEISPMIYKAVIELYVSFHGDDEFWYMNPPYLYIQVNNLHIGKTHGTYREVLVTIDEKLGASLSPPQSLPASLGKTLKSLPGKTIL</sequence>